<reference evidence="2" key="2">
    <citation type="submission" date="2020-09" db="EMBL/GenBank/DDBJ databases">
        <authorList>
            <person name="Sun Q."/>
            <person name="Ohkuma M."/>
        </authorList>
    </citation>
    <scope>NUCLEOTIDE SEQUENCE</scope>
    <source>
        <strain evidence="2">JCM 3131</strain>
    </source>
</reference>
<evidence type="ECO:0000313" key="3">
    <source>
        <dbReference type="Proteomes" id="UP000620156"/>
    </source>
</evidence>
<evidence type="ECO:0000256" key="1">
    <source>
        <dbReference type="SAM" id="MobiDB-lite"/>
    </source>
</evidence>
<dbReference type="EMBL" id="BMQK01000006">
    <property type="protein sequence ID" value="GGQ60842.1"/>
    <property type="molecule type" value="Genomic_DNA"/>
</dbReference>
<dbReference type="AlphaFoldDB" id="A0A918BDG9"/>
<dbReference type="Proteomes" id="UP000620156">
    <property type="component" value="Unassembled WGS sequence"/>
</dbReference>
<comment type="caution">
    <text evidence="2">The sequence shown here is derived from an EMBL/GenBank/DDBJ whole genome shotgun (WGS) entry which is preliminary data.</text>
</comment>
<sequence>MPPKVTAGFARSAVSGISRLPSPPASTIPNTEGPPRMPPAPLRPVVLSGSASLMPRPDSLMPWPVPAATPAGTPWC</sequence>
<feature type="region of interest" description="Disordered" evidence="1">
    <location>
        <begin position="16"/>
        <end position="44"/>
    </location>
</feature>
<reference evidence="2" key="1">
    <citation type="journal article" date="2014" name="Int. J. Syst. Evol. Microbiol.">
        <title>Complete genome sequence of Corynebacterium casei LMG S-19264T (=DSM 44701T), isolated from a smear-ripened cheese.</title>
        <authorList>
            <consortium name="US DOE Joint Genome Institute (JGI-PGF)"/>
            <person name="Walter F."/>
            <person name="Albersmeier A."/>
            <person name="Kalinowski J."/>
            <person name="Ruckert C."/>
        </authorList>
    </citation>
    <scope>NUCLEOTIDE SEQUENCE</scope>
    <source>
        <strain evidence="2">JCM 3131</strain>
    </source>
</reference>
<evidence type="ECO:0000313" key="2">
    <source>
        <dbReference type="EMBL" id="GGQ60842.1"/>
    </source>
</evidence>
<accession>A0A918BDG9</accession>
<proteinExistence type="predicted"/>
<protein>
    <submittedName>
        <fullName evidence="2">Uncharacterized protein</fullName>
    </submittedName>
</protein>
<keyword evidence="3" id="KW-1185">Reference proteome</keyword>
<name>A0A918BDG9_9ACTN</name>
<gene>
    <name evidence="2" type="ORF">GCM10010145_33700</name>
</gene>
<organism evidence="2 3">
    <name type="scientific">Streptomyces ruber</name>
    <dbReference type="NCBI Taxonomy" id="83378"/>
    <lineage>
        <taxon>Bacteria</taxon>
        <taxon>Bacillati</taxon>
        <taxon>Actinomycetota</taxon>
        <taxon>Actinomycetes</taxon>
        <taxon>Kitasatosporales</taxon>
        <taxon>Streptomycetaceae</taxon>
        <taxon>Streptomyces</taxon>
    </lineage>
</organism>